<feature type="chain" id="PRO_5005873269" description="Cell wall mannoprotein 1" evidence="1">
    <location>
        <begin position="21"/>
        <end position="175"/>
    </location>
</feature>
<sequence length="175" mass="18529">MHALSLSVAIATVYAAAVLAVPLDAPVPVPTLPVDPSVAVKMATDDNTKFWAQCVAPYVNDFSKLATITVVANLNEQSIKLTEGVDAIKACAVAYQADLQKDLDWGTTNGMNLKDETVQKLKALIDATGREVTATFDKISTCANTIASNVGAANAATINLWRTTAMTVLRPVFHP</sequence>
<protein>
    <recommendedName>
        <fullName evidence="4">Cell wall mannoprotein 1</fullName>
    </recommendedName>
</protein>
<evidence type="ECO:0000256" key="1">
    <source>
        <dbReference type="SAM" id="SignalP"/>
    </source>
</evidence>
<comment type="caution">
    <text evidence="2">The sequence shown here is derived from an EMBL/GenBank/DDBJ whole genome shotgun (WGS) entry which is preliminary data.</text>
</comment>
<dbReference type="GeneID" id="28742134"/>
<keyword evidence="3" id="KW-1185">Reference proteome</keyword>
<name>A0A0N1HDB4_9EURO</name>
<dbReference type="VEuPathDB" id="FungiDB:AB675_9696"/>
<keyword evidence="1" id="KW-0732">Signal</keyword>
<proteinExistence type="predicted"/>
<dbReference type="Proteomes" id="UP000038010">
    <property type="component" value="Unassembled WGS sequence"/>
</dbReference>
<organism evidence="2 3">
    <name type="scientific">Cyphellophora attinorum</name>
    <dbReference type="NCBI Taxonomy" id="1664694"/>
    <lineage>
        <taxon>Eukaryota</taxon>
        <taxon>Fungi</taxon>
        <taxon>Dikarya</taxon>
        <taxon>Ascomycota</taxon>
        <taxon>Pezizomycotina</taxon>
        <taxon>Eurotiomycetes</taxon>
        <taxon>Chaetothyriomycetidae</taxon>
        <taxon>Chaetothyriales</taxon>
        <taxon>Cyphellophoraceae</taxon>
        <taxon>Cyphellophora</taxon>
    </lineage>
</organism>
<dbReference type="EMBL" id="LFJN01000007">
    <property type="protein sequence ID" value="KPI42304.1"/>
    <property type="molecule type" value="Genomic_DNA"/>
</dbReference>
<dbReference type="AlphaFoldDB" id="A0A0N1HDB4"/>
<reference evidence="2 3" key="1">
    <citation type="submission" date="2015-06" db="EMBL/GenBank/DDBJ databases">
        <title>Draft genome of the ant-associated black yeast Phialophora attae CBS 131958.</title>
        <authorList>
            <person name="Moreno L.F."/>
            <person name="Stielow B.J."/>
            <person name="de Hoog S."/>
            <person name="Vicente V.A."/>
            <person name="Weiss V.A."/>
            <person name="de Vries M."/>
            <person name="Cruz L.M."/>
            <person name="Souza E.M."/>
        </authorList>
    </citation>
    <scope>NUCLEOTIDE SEQUENCE [LARGE SCALE GENOMIC DNA]</scope>
    <source>
        <strain evidence="2 3">CBS 131958</strain>
    </source>
</reference>
<feature type="signal peptide" evidence="1">
    <location>
        <begin position="1"/>
        <end position="20"/>
    </location>
</feature>
<accession>A0A0N1HDB4</accession>
<evidence type="ECO:0008006" key="4">
    <source>
        <dbReference type="Google" id="ProtNLM"/>
    </source>
</evidence>
<evidence type="ECO:0000313" key="2">
    <source>
        <dbReference type="EMBL" id="KPI42304.1"/>
    </source>
</evidence>
<dbReference type="RefSeq" id="XP_018002267.1">
    <property type="nucleotide sequence ID" value="XM_018150254.1"/>
</dbReference>
<evidence type="ECO:0000313" key="3">
    <source>
        <dbReference type="Proteomes" id="UP000038010"/>
    </source>
</evidence>
<gene>
    <name evidence="2" type="ORF">AB675_9696</name>
</gene>